<gene>
    <name evidence="2" type="ORF">GCM10011409_02550</name>
</gene>
<protein>
    <recommendedName>
        <fullName evidence="4">YrhC-like protein</fullName>
    </recommendedName>
</protein>
<reference evidence="2" key="2">
    <citation type="submission" date="2020-09" db="EMBL/GenBank/DDBJ databases">
        <authorList>
            <person name="Sun Q."/>
            <person name="Zhou Y."/>
        </authorList>
    </citation>
    <scope>NUCLEOTIDE SEQUENCE</scope>
    <source>
        <strain evidence="2">CGMCC 1.15454</strain>
    </source>
</reference>
<feature type="transmembrane region" description="Helical" evidence="1">
    <location>
        <begin position="45"/>
        <end position="64"/>
    </location>
</feature>
<comment type="caution">
    <text evidence="2">The sequence shown here is derived from an EMBL/GenBank/DDBJ whole genome shotgun (WGS) entry which is preliminary data.</text>
</comment>
<keyword evidence="1" id="KW-0812">Transmembrane</keyword>
<evidence type="ECO:0000313" key="2">
    <source>
        <dbReference type="EMBL" id="GGB28768.1"/>
    </source>
</evidence>
<reference evidence="2" key="1">
    <citation type="journal article" date="2014" name="Int. J. Syst. Evol. Microbiol.">
        <title>Complete genome sequence of Corynebacterium casei LMG S-19264T (=DSM 44701T), isolated from a smear-ripened cheese.</title>
        <authorList>
            <consortium name="US DOE Joint Genome Institute (JGI-PGF)"/>
            <person name="Walter F."/>
            <person name="Albersmeier A."/>
            <person name="Kalinowski J."/>
            <person name="Ruckert C."/>
        </authorList>
    </citation>
    <scope>NUCLEOTIDE SEQUENCE</scope>
    <source>
        <strain evidence="2">CGMCC 1.15454</strain>
    </source>
</reference>
<dbReference type="InterPro" id="IPR025418">
    <property type="entry name" value="YrhC-like"/>
</dbReference>
<keyword evidence="1" id="KW-1133">Transmembrane helix</keyword>
<dbReference type="RefSeq" id="WP_188724572.1">
    <property type="nucleotide sequence ID" value="NZ_BMJD01000001.1"/>
</dbReference>
<organism evidence="2 3">
    <name type="scientific">Lentibacillus populi</name>
    <dbReference type="NCBI Taxonomy" id="1827502"/>
    <lineage>
        <taxon>Bacteria</taxon>
        <taxon>Bacillati</taxon>
        <taxon>Bacillota</taxon>
        <taxon>Bacilli</taxon>
        <taxon>Bacillales</taxon>
        <taxon>Bacillaceae</taxon>
        <taxon>Lentibacillus</taxon>
    </lineage>
</organism>
<dbReference type="EMBL" id="BMJD01000001">
    <property type="protein sequence ID" value="GGB28768.1"/>
    <property type="molecule type" value="Genomic_DNA"/>
</dbReference>
<proteinExistence type="predicted"/>
<sequence>MDPKMIELEIKLKDYRRFIMTLLIVSIYLYMGSVMDTYIQSKGDGAILTGLSFAMTAAATLFVLKYRKLKLQLEDNKRV</sequence>
<dbReference type="AlphaFoldDB" id="A0A9W5X3P0"/>
<name>A0A9W5X3P0_9BACI</name>
<evidence type="ECO:0008006" key="4">
    <source>
        <dbReference type="Google" id="ProtNLM"/>
    </source>
</evidence>
<dbReference type="Pfam" id="PF14143">
    <property type="entry name" value="YrhC"/>
    <property type="match status" value="1"/>
</dbReference>
<keyword evidence="1" id="KW-0472">Membrane</keyword>
<evidence type="ECO:0000313" key="3">
    <source>
        <dbReference type="Proteomes" id="UP000621492"/>
    </source>
</evidence>
<feature type="transmembrane region" description="Helical" evidence="1">
    <location>
        <begin position="20"/>
        <end position="39"/>
    </location>
</feature>
<dbReference type="Proteomes" id="UP000621492">
    <property type="component" value="Unassembled WGS sequence"/>
</dbReference>
<keyword evidence="3" id="KW-1185">Reference proteome</keyword>
<evidence type="ECO:0000256" key="1">
    <source>
        <dbReference type="SAM" id="Phobius"/>
    </source>
</evidence>
<accession>A0A9W5X3P0</accession>